<dbReference type="PANTHER" id="PTHR36838:SF3">
    <property type="entry name" value="TRANSPORTER AUXIN EFFLUX CARRIER EC FAMILY"/>
    <property type="match status" value="1"/>
</dbReference>
<evidence type="ECO:0000256" key="6">
    <source>
        <dbReference type="ARBA" id="ARBA00023136"/>
    </source>
</evidence>
<evidence type="ECO:0000256" key="4">
    <source>
        <dbReference type="ARBA" id="ARBA00022692"/>
    </source>
</evidence>
<evidence type="ECO:0000256" key="5">
    <source>
        <dbReference type="ARBA" id="ARBA00022989"/>
    </source>
</evidence>
<keyword evidence="2" id="KW-0813">Transport</keyword>
<comment type="subcellular location">
    <subcellularLocation>
        <location evidence="1">Membrane</location>
        <topology evidence="1">Multi-pass membrane protein</topology>
    </subcellularLocation>
</comment>
<comment type="caution">
    <text evidence="9">The sequence shown here is derived from an EMBL/GenBank/DDBJ whole genome shotgun (WGS) entry which is preliminary data.</text>
</comment>
<evidence type="ECO:0000256" key="1">
    <source>
        <dbReference type="ARBA" id="ARBA00004141"/>
    </source>
</evidence>
<dbReference type="Proteomes" id="UP001281761">
    <property type="component" value="Unassembled WGS sequence"/>
</dbReference>
<name>A0ABQ9YIX3_9EUKA</name>
<evidence type="ECO:0000256" key="7">
    <source>
        <dbReference type="SAM" id="MobiDB-lite"/>
    </source>
</evidence>
<feature type="transmembrane region" description="Helical" evidence="8">
    <location>
        <begin position="129"/>
        <end position="150"/>
    </location>
</feature>
<reference evidence="9 10" key="1">
    <citation type="journal article" date="2022" name="bioRxiv">
        <title>Genomics of Preaxostyla Flagellates Illuminates Evolutionary Transitions and the Path Towards Mitochondrial Loss.</title>
        <authorList>
            <person name="Novak L.V.F."/>
            <person name="Treitli S.C."/>
            <person name="Pyrih J."/>
            <person name="Halakuc P."/>
            <person name="Pipaliya S.V."/>
            <person name="Vacek V."/>
            <person name="Brzon O."/>
            <person name="Soukal P."/>
            <person name="Eme L."/>
            <person name="Dacks J.B."/>
            <person name="Karnkowska A."/>
            <person name="Elias M."/>
            <person name="Hampl V."/>
        </authorList>
    </citation>
    <scope>NUCLEOTIDE SEQUENCE [LARGE SCALE GENOMIC DNA]</scope>
    <source>
        <strain evidence="9">NAU3</strain>
        <tissue evidence="9">Gut</tissue>
    </source>
</reference>
<evidence type="ECO:0000313" key="9">
    <source>
        <dbReference type="EMBL" id="KAK2963704.1"/>
    </source>
</evidence>
<feature type="transmembrane region" description="Helical" evidence="8">
    <location>
        <begin position="356"/>
        <end position="377"/>
    </location>
</feature>
<accession>A0ABQ9YIX3</accession>
<feature type="transmembrane region" description="Helical" evidence="8">
    <location>
        <begin position="293"/>
        <end position="316"/>
    </location>
</feature>
<keyword evidence="10" id="KW-1185">Reference proteome</keyword>
<evidence type="ECO:0000256" key="2">
    <source>
        <dbReference type="ARBA" id="ARBA00022448"/>
    </source>
</evidence>
<gene>
    <name evidence="9" type="ORF">BLNAU_1269</name>
</gene>
<feature type="transmembrane region" description="Helical" evidence="8">
    <location>
        <begin position="170"/>
        <end position="192"/>
    </location>
</feature>
<dbReference type="PANTHER" id="PTHR36838">
    <property type="entry name" value="AUXIN EFFLUX CARRIER FAMILY PROTEIN"/>
    <property type="match status" value="1"/>
</dbReference>
<feature type="transmembrane region" description="Helical" evidence="8">
    <location>
        <begin position="328"/>
        <end position="344"/>
    </location>
</feature>
<evidence type="ECO:0000256" key="3">
    <source>
        <dbReference type="ARBA" id="ARBA00022475"/>
    </source>
</evidence>
<sequence>MYSFYGRPFAAKELMFMFPTFVHKIICSLLCLLPRIFSKRYRIPAYVMTELSFIYSNNNVMGFPFFEALYPKSIMGVLCLLSIIPDCVYAFPYSVFLLEYDVAKEKRKRSGSSTQKFTWKDACSLIPGVLFRVLTNPIVWCLILGLIVSMCDWKYPLWIDSTLKFLSGSGFPVVMFNVGLFVAHSPAFKIDWSKVKAFLKRHLPCSRRPRLETDKDAELNLLPSPTSPTTTEESTTDRSSPTPSQTSPINRFADVEEQIQTEHPTSEFTPSPFPSPSPVPAILPQKPKRKVRWYAVGFWTLARHFLSPAVMLAVVYTMPFLSNPQKQAAVLVNALPLAIIAFSLSKEYEAYPSESVLLVVITTFVLVLPTFVFWQWLLNILFPFSLDTMSLIDMR</sequence>
<keyword evidence="5 8" id="KW-1133">Transmembrane helix</keyword>
<dbReference type="EMBL" id="JARBJD010000005">
    <property type="protein sequence ID" value="KAK2963704.1"/>
    <property type="molecule type" value="Genomic_DNA"/>
</dbReference>
<organism evidence="9 10">
    <name type="scientific">Blattamonas nauphoetae</name>
    <dbReference type="NCBI Taxonomy" id="2049346"/>
    <lineage>
        <taxon>Eukaryota</taxon>
        <taxon>Metamonada</taxon>
        <taxon>Preaxostyla</taxon>
        <taxon>Oxymonadida</taxon>
        <taxon>Blattamonas</taxon>
    </lineage>
</organism>
<protein>
    <submittedName>
        <fullName evidence="9">Uncharacterized protein</fullName>
    </submittedName>
</protein>
<dbReference type="Pfam" id="PF03547">
    <property type="entry name" value="Mem_trans"/>
    <property type="match status" value="2"/>
</dbReference>
<proteinExistence type="predicted"/>
<keyword evidence="6 8" id="KW-0472">Membrane</keyword>
<feature type="region of interest" description="Disordered" evidence="7">
    <location>
        <begin position="216"/>
        <end position="249"/>
    </location>
</feature>
<dbReference type="InterPro" id="IPR004776">
    <property type="entry name" value="Mem_transp_PIN-like"/>
</dbReference>
<keyword evidence="3" id="KW-1003">Cell membrane</keyword>
<evidence type="ECO:0000313" key="10">
    <source>
        <dbReference type="Proteomes" id="UP001281761"/>
    </source>
</evidence>
<keyword evidence="4 8" id="KW-0812">Transmembrane</keyword>
<feature type="compositionally biased region" description="Low complexity" evidence="7">
    <location>
        <begin position="223"/>
        <end position="248"/>
    </location>
</feature>
<feature type="transmembrane region" description="Helical" evidence="8">
    <location>
        <begin position="74"/>
        <end position="98"/>
    </location>
</feature>
<evidence type="ECO:0000256" key="8">
    <source>
        <dbReference type="SAM" id="Phobius"/>
    </source>
</evidence>